<proteinExistence type="predicted"/>
<gene>
    <name evidence="1" type="ORF">LOKG_00031</name>
</gene>
<sequence length="258" mass="28025">MAQSPNNYVLGRGEVWFDQYAPGTLNTTGELYLGNTPEWNVSAEADMLDHYGSDRGIREKDASETLQVNRTGSVITDNISAENVAYFFFGTTDPFTVAGGAIAAESYGPVTLGRSYQLGVTPTNPVGVQQVSLVSVTDVGGTTTYVEGTDYEVDLDLGRIQILVGGDIDDTDMLEISYTVTGYTIDRIISGGVPIEGQLRYIEYNPAGKSRIWVMPRVKLSPNGDYNLKGDDWQQIPLNVEVLKKGSLEAIYIDGKAV</sequence>
<accession>M4R169</accession>
<evidence type="ECO:0000313" key="1">
    <source>
        <dbReference type="EMBL" id="AGH31467.1"/>
    </source>
</evidence>
<dbReference type="EMBL" id="HQ632859">
    <property type="protein sequence ID" value="AGH31467.1"/>
    <property type="molecule type" value="Genomic_DNA"/>
</dbReference>
<reference evidence="1 2" key="1">
    <citation type="submission" date="2010-10" db="EMBL/GenBank/DDBJ databases">
        <title>The Genome Sequence of Loktanella phage pCB2051-A.</title>
        <authorList>
            <consortium name="The Broad Institute Genome Sequencing Platform"/>
            <person name="Henn M.R."/>
            <person name="Buchan A."/>
            <person name="Levin J."/>
            <person name="Malboeuf C."/>
            <person name="Casali M."/>
            <person name="Russ C."/>
            <person name="Lennon N."/>
            <person name="Chapman S.B."/>
            <person name="Erlich R."/>
            <person name="Young S.K."/>
            <person name="Yandava C."/>
            <person name="Zeng Q."/>
            <person name="Alvarado L."/>
            <person name="Anderson S."/>
            <person name="Berlin A."/>
            <person name="Chen Z."/>
            <person name="Freedman E."/>
            <person name="Gellesch M."/>
            <person name="Goldberg J."/>
            <person name="Green L."/>
            <person name="Griggs A."/>
            <person name="Gujja S."/>
            <person name="Heilman E.R."/>
            <person name="Heiman D."/>
            <person name="Hollinger A."/>
            <person name="Howarth C."/>
            <person name="Larson L."/>
            <person name="Mehta T."/>
            <person name="Pearson M."/>
            <person name="Roberts A."/>
            <person name="Ryan E."/>
            <person name="Saif S."/>
            <person name="Shea T."/>
            <person name="Shenoy N."/>
            <person name="Sisk P."/>
            <person name="Stolte C."/>
            <person name="Sykes S."/>
            <person name="White J."/>
            <person name="Haas B."/>
            <person name="Nusbaum C."/>
            <person name="Birren B."/>
        </authorList>
    </citation>
    <scope>NUCLEOTIDE SEQUENCE [LARGE SCALE GENOMIC DNA]</scope>
    <source>
        <strain evidence="2">pCB2051-A</strain>
    </source>
</reference>
<organism evidence="1 2">
    <name type="scientific">Loktanella phage pCB2051-A</name>
    <dbReference type="NCBI Taxonomy" id="754044"/>
    <lineage>
        <taxon>Viruses</taxon>
        <taxon>Duplodnaviria</taxon>
        <taxon>Heunggongvirae</taxon>
        <taxon>Uroviricota</taxon>
        <taxon>Caudoviricetes</taxon>
        <taxon>Casjensviridae</taxon>
        <taxon>Broinstvirus</taxon>
        <taxon>Broinstvirus pCB2051A</taxon>
    </lineage>
</organism>
<dbReference type="RefSeq" id="YP_007674927.1">
    <property type="nucleotide sequence ID" value="NC_020853.1"/>
</dbReference>
<dbReference type="GeneID" id="15011500"/>
<evidence type="ECO:0008006" key="3">
    <source>
        <dbReference type="Google" id="ProtNLM"/>
    </source>
</evidence>
<dbReference type="KEGG" id="vg:15011500"/>
<keyword evidence="2" id="KW-1185">Reference proteome</keyword>
<dbReference type="Proteomes" id="UP000201389">
    <property type="component" value="Segment"/>
</dbReference>
<dbReference type="OrthoDB" id="4379at10239"/>
<name>M4R169_9CAUD</name>
<evidence type="ECO:0000313" key="2">
    <source>
        <dbReference type="Proteomes" id="UP000201389"/>
    </source>
</evidence>
<protein>
    <recommendedName>
        <fullName evidence="3">Major tail protein</fullName>
    </recommendedName>
</protein>